<gene>
    <name evidence="2" type="ORF">GGQ87_002326</name>
</gene>
<evidence type="ECO:0000256" key="1">
    <source>
        <dbReference type="SAM" id="MobiDB-lite"/>
    </source>
</evidence>
<evidence type="ECO:0008006" key="4">
    <source>
        <dbReference type="Google" id="ProtNLM"/>
    </source>
</evidence>
<comment type="caution">
    <text evidence="2">The sequence shown here is derived from an EMBL/GenBank/DDBJ whole genome shotgun (WGS) entry which is preliminary data.</text>
</comment>
<feature type="region of interest" description="Disordered" evidence="1">
    <location>
        <begin position="95"/>
        <end position="114"/>
    </location>
</feature>
<sequence length="465" mass="52004">MAVHEIEERRFAALAGYTRDPGLVRVVQEFAWFETNDGRVLGVLTWDRFDRDFAWIALGRDERAQFRMVDVESSLASADEARRALLAAMDRWQAGPDEDKHQGWDGEGEEPSEPPATIDFFAPITPEQDQHPTFKVLVNDPRYSPARELIAAMMRHHKDVDGNFVQQFQTVAFDARLWELYLFAVFTELGFVQTGDGVAPDFVMASLRGALGVEATTANPPQGAAVPPAPTAETLQDYLENYVPIKLARTLKKKLRKAEPYWQAAGMEGVPFAIAVQDFHAPGAMTMIVPAMTEYAFGVRHSIRDGARQIEWIAEHRRGEMVEQSGFFRLPEGENVSAVIVNPQGTLVKFNRLGFIAGFGDRRVRMVRQGVRRHDGDADPRPRPFVDQVHAPGYAETWVEGMVVLHNPQARIPLDPDLLPGATHEFLEPNGRIMSGLPNDPPPYYSRTAVFIEGDAEADADVQED</sequence>
<proteinExistence type="predicted"/>
<name>A0A7X5YMR2_9CAUL</name>
<dbReference type="AlphaFoldDB" id="A0A7X5YMR2"/>
<dbReference type="EMBL" id="JAATJM010000002">
    <property type="protein sequence ID" value="NJC42031.1"/>
    <property type="molecule type" value="Genomic_DNA"/>
</dbReference>
<keyword evidence="3" id="KW-1185">Reference proteome</keyword>
<dbReference type="Proteomes" id="UP000587415">
    <property type="component" value="Unassembled WGS sequence"/>
</dbReference>
<accession>A0A7X5YMR2</accession>
<reference evidence="2 3" key="1">
    <citation type="submission" date="2020-03" db="EMBL/GenBank/DDBJ databases">
        <title>Genomic Encyclopedia of Type Strains, Phase IV (KMG-IV): sequencing the most valuable type-strain genomes for metagenomic binning, comparative biology and taxonomic classification.</title>
        <authorList>
            <person name="Goeker M."/>
        </authorList>
    </citation>
    <scope>NUCLEOTIDE SEQUENCE [LARGE SCALE GENOMIC DNA]</scope>
    <source>
        <strain evidence="2 3">DSM 4736</strain>
    </source>
</reference>
<organism evidence="2 3">
    <name type="scientific">Brevundimonas alba</name>
    <dbReference type="NCBI Taxonomy" id="74314"/>
    <lineage>
        <taxon>Bacteria</taxon>
        <taxon>Pseudomonadati</taxon>
        <taxon>Pseudomonadota</taxon>
        <taxon>Alphaproteobacteria</taxon>
        <taxon>Caulobacterales</taxon>
        <taxon>Caulobacteraceae</taxon>
        <taxon>Brevundimonas</taxon>
    </lineage>
</organism>
<protein>
    <recommendedName>
        <fullName evidence="4">Glycosaminoglycan attachment protein</fullName>
    </recommendedName>
</protein>
<evidence type="ECO:0000313" key="2">
    <source>
        <dbReference type="EMBL" id="NJC42031.1"/>
    </source>
</evidence>
<dbReference type="RefSeq" id="WP_168047962.1">
    <property type="nucleotide sequence ID" value="NZ_JAATJM010000002.1"/>
</dbReference>
<evidence type="ECO:0000313" key="3">
    <source>
        <dbReference type="Proteomes" id="UP000587415"/>
    </source>
</evidence>